<keyword evidence="3" id="KW-1185">Reference proteome</keyword>
<evidence type="ECO:0000313" key="3">
    <source>
        <dbReference type="Proteomes" id="UP000481858"/>
    </source>
</evidence>
<feature type="compositionally biased region" description="Low complexity" evidence="1">
    <location>
        <begin position="55"/>
        <end position="64"/>
    </location>
</feature>
<accession>A0A7C8IM04</accession>
<reference evidence="2 3" key="1">
    <citation type="submission" date="2019-12" db="EMBL/GenBank/DDBJ databases">
        <title>Draft genome sequence of the ascomycete Xylaria multiplex DSM 110363.</title>
        <authorList>
            <person name="Buettner E."/>
            <person name="Kellner H."/>
        </authorList>
    </citation>
    <scope>NUCLEOTIDE SEQUENCE [LARGE SCALE GENOMIC DNA]</scope>
    <source>
        <strain evidence="2 3">DSM 110363</strain>
    </source>
</reference>
<feature type="region of interest" description="Disordered" evidence="1">
    <location>
        <begin position="9"/>
        <end position="115"/>
    </location>
</feature>
<dbReference type="AlphaFoldDB" id="A0A7C8IM04"/>
<comment type="caution">
    <text evidence="2">The sequence shown here is derived from an EMBL/GenBank/DDBJ whole genome shotgun (WGS) entry which is preliminary data.</text>
</comment>
<organism evidence="2 3">
    <name type="scientific">Xylaria multiplex</name>
    <dbReference type="NCBI Taxonomy" id="323545"/>
    <lineage>
        <taxon>Eukaryota</taxon>
        <taxon>Fungi</taxon>
        <taxon>Dikarya</taxon>
        <taxon>Ascomycota</taxon>
        <taxon>Pezizomycotina</taxon>
        <taxon>Sordariomycetes</taxon>
        <taxon>Xylariomycetidae</taxon>
        <taxon>Xylariales</taxon>
        <taxon>Xylariaceae</taxon>
        <taxon>Xylaria</taxon>
    </lineage>
</organism>
<sequence>MSLWEAYKRSIALEGEDDLQNPMFNDTAFEAGLRALRSNQGRNSTAPPAEQPVHPRVSSSSPISRADRSPSVQSKALGEEPDARDATRADTSPTSNPRAQDPTTTSADKVSVSGLREEREEIVRQVIEILLPRIEQAAAAAAEREIDKLIEAANGETTREKIQAILSRVDTLPEGDLDNLFLRSDVMATALRTVLRRAELEEAVGEWEDLASGR</sequence>
<proteinExistence type="predicted"/>
<dbReference type="OrthoDB" id="4763341at2759"/>
<feature type="compositionally biased region" description="Basic and acidic residues" evidence="1">
    <location>
        <begin position="77"/>
        <end position="88"/>
    </location>
</feature>
<name>A0A7C8IM04_9PEZI</name>
<evidence type="ECO:0000256" key="1">
    <source>
        <dbReference type="SAM" id="MobiDB-lite"/>
    </source>
</evidence>
<dbReference type="Proteomes" id="UP000481858">
    <property type="component" value="Unassembled WGS sequence"/>
</dbReference>
<evidence type="ECO:0000313" key="2">
    <source>
        <dbReference type="EMBL" id="KAF2967041.1"/>
    </source>
</evidence>
<gene>
    <name evidence="2" type="ORF">GQX73_g6549</name>
</gene>
<dbReference type="EMBL" id="WUBL01000075">
    <property type="protein sequence ID" value="KAF2967041.1"/>
    <property type="molecule type" value="Genomic_DNA"/>
</dbReference>
<feature type="compositionally biased region" description="Polar residues" evidence="1">
    <location>
        <begin position="37"/>
        <end position="46"/>
    </location>
</feature>
<protein>
    <submittedName>
        <fullName evidence="2">Uncharacterized protein</fullName>
    </submittedName>
</protein>
<feature type="compositionally biased region" description="Polar residues" evidence="1">
    <location>
        <begin position="89"/>
        <end position="108"/>
    </location>
</feature>
<dbReference type="InParanoid" id="A0A7C8IM04"/>